<dbReference type="GO" id="GO:0016616">
    <property type="term" value="F:oxidoreductase activity, acting on the CH-OH group of donors, NAD or NADP as acceptor"/>
    <property type="evidence" value="ECO:0007669"/>
    <property type="project" value="TreeGrafter"/>
</dbReference>
<dbReference type="CDD" id="cd05233">
    <property type="entry name" value="SDR_c"/>
    <property type="match status" value="1"/>
</dbReference>
<proteinExistence type="inferred from homology"/>
<evidence type="ECO:0008006" key="4">
    <source>
        <dbReference type="Google" id="ProtNLM"/>
    </source>
</evidence>
<reference evidence="2 3" key="1">
    <citation type="submission" date="2014-02" db="EMBL/GenBank/DDBJ databases">
        <title>Genome sequence of Brachybacterium phenoliresistens strain W13A50.</title>
        <authorList>
            <person name="Wang X."/>
        </authorList>
    </citation>
    <scope>NUCLEOTIDE SEQUENCE [LARGE SCALE GENOMIC DNA]</scope>
    <source>
        <strain evidence="2 3">W13A50</strain>
    </source>
</reference>
<dbReference type="OrthoDB" id="9808187at2"/>
<dbReference type="PANTHER" id="PTHR42760">
    <property type="entry name" value="SHORT-CHAIN DEHYDROGENASES/REDUCTASES FAMILY MEMBER"/>
    <property type="match status" value="1"/>
</dbReference>
<dbReference type="AlphaFoldDB" id="Z9JVG8"/>
<dbReference type="EMBL" id="JDYK01000003">
    <property type="protein sequence ID" value="EWS82184.1"/>
    <property type="molecule type" value="Genomic_DNA"/>
</dbReference>
<organism evidence="2 3">
    <name type="scientific">Brachybacterium phenoliresistens</name>
    <dbReference type="NCBI Taxonomy" id="396014"/>
    <lineage>
        <taxon>Bacteria</taxon>
        <taxon>Bacillati</taxon>
        <taxon>Actinomycetota</taxon>
        <taxon>Actinomycetes</taxon>
        <taxon>Micrococcales</taxon>
        <taxon>Dermabacteraceae</taxon>
        <taxon>Brachybacterium</taxon>
    </lineage>
</organism>
<dbReference type="PANTHER" id="PTHR42760:SF40">
    <property type="entry name" value="3-OXOACYL-[ACYL-CARRIER-PROTEIN] REDUCTASE, CHLOROPLASTIC"/>
    <property type="match status" value="1"/>
</dbReference>
<sequence>MHVITGGGTGIGRALALSLARDGHDVLIAGRRAAPLEAVAQEGATAGGGTITAVACDLSTPQGVRALAERAGTKVDSLVHCAGGNPAIGRPASATLEEEAALLEETLAGNLVSAALTVTALQGAMGEGSAIVLLGSIAAEHGVGYYGPAKAAVASYAVGLSAALGPRGIRVTCLSPGYISGTEFFAGTMTEERAEALRSQTAFGRTGEPEDAVDVLRFLLSERSRHLTGQNIHLDGGAFTTR</sequence>
<accession>Z9JVG8</accession>
<gene>
    <name evidence="2" type="ORF">BF93_11160</name>
</gene>
<dbReference type="HOGENOM" id="CLU_010194_1_2_11"/>
<dbReference type="Pfam" id="PF13561">
    <property type="entry name" value="adh_short_C2"/>
    <property type="match status" value="1"/>
</dbReference>
<comment type="caution">
    <text evidence="2">The sequence shown here is derived from an EMBL/GenBank/DDBJ whole genome shotgun (WGS) entry which is preliminary data.</text>
</comment>
<dbReference type="RefSeq" id="WP_038370734.1">
    <property type="nucleotide sequence ID" value="NZ_KK069989.1"/>
</dbReference>
<dbReference type="GO" id="GO:0030497">
    <property type="term" value="P:fatty acid elongation"/>
    <property type="evidence" value="ECO:0007669"/>
    <property type="project" value="TreeGrafter"/>
</dbReference>
<dbReference type="STRING" id="396014.BF93_11160"/>
<dbReference type="Proteomes" id="UP000023067">
    <property type="component" value="Unassembled WGS sequence"/>
</dbReference>
<dbReference type="Gene3D" id="3.40.50.720">
    <property type="entry name" value="NAD(P)-binding Rossmann-like Domain"/>
    <property type="match status" value="1"/>
</dbReference>
<keyword evidence="3" id="KW-1185">Reference proteome</keyword>
<comment type="similarity">
    <text evidence="1">Belongs to the short-chain dehydrogenases/reductases (SDR) family.</text>
</comment>
<evidence type="ECO:0000256" key="1">
    <source>
        <dbReference type="ARBA" id="ARBA00006484"/>
    </source>
</evidence>
<evidence type="ECO:0000313" key="3">
    <source>
        <dbReference type="Proteomes" id="UP000023067"/>
    </source>
</evidence>
<evidence type="ECO:0000313" key="2">
    <source>
        <dbReference type="EMBL" id="EWS82184.1"/>
    </source>
</evidence>
<dbReference type="PRINTS" id="PR00081">
    <property type="entry name" value="GDHRDH"/>
</dbReference>
<dbReference type="eggNOG" id="COG1028">
    <property type="taxonomic scope" value="Bacteria"/>
</dbReference>
<name>Z9JVG8_9MICO</name>
<dbReference type="PATRIC" id="fig|396014.3.peg.742"/>
<dbReference type="SUPFAM" id="SSF51735">
    <property type="entry name" value="NAD(P)-binding Rossmann-fold domains"/>
    <property type="match status" value="1"/>
</dbReference>
<dbReference type="InterPro" id="IPR002347">
    <property type="entry name" value="SDR_fam"/>
</dbReference>
<protein>
    <recommendedName>
        <fullName evidence="4">3-oxoacyl-ACP reductase</fullName>
    </recommendedName>
</protein>
<dbReference type="InterPro" id="IPR036291">
    <property type="entry name" value="NAD(P)-bd_dom_sf"/>
</dbReference>